<dbReference type="SUPFAM" id="SSF51197">
    <property type="entry name" value="Clavaminate synthase-like"/>
    <property type="match status" value="1"/>
</dbReference>
<dbReference type="RefSeq" id="WP_106091816.1">
    <property type="nucleotide sequence ID" value="NZ_PVNL01000100.1"/>
</dbReference>
<dbReference type="InterPro" id="IPR008775">
    <property type="entry name" value="Phytyl_CoA_dOase-like"/>
</dbReference>
<comment type="caution">
    <text evidence="1">The sequence shown here is derived from an EMBL/GenBank/DDBJ whole genome shotgun (WGS) entry which is preliminary data.</text>
</comment>
<dbReference type="Pfam" id="PF05721">
    <property type="entry name" value="PhyH"/>
    <property type="match status" value="1"/>
</dbReference>
<proteinExistence type="predicted"/>
<dbReference type="AlphaFoldDB" id="A0A2S9YIQ6"/>
<dbReference type="EMBL" id="PVNL01000100">
    <property type="protein sequence ID" value="PRQ04985.1"/>
    <property type="molecule type" value="Genomic_DNA"/>
</dbReference>
<dbReference type="OrthoDB" id="9796766at2"/>
<protein>
    <submittedName>
        <fullName evidence="1">Phytanoyl-CoA dioxygenase PhyH</fullName>
    </submittedName>
</protein>
<keyword evidence="1" id="KW-0223">Dioxygenase</keyword>
<sequence length="255" mass="27877">MDPADHTTALIERGYTVFERAYDPEWVAAIRADIDGIHAEHGRPRCHAAGNEALADDVYLCAAGMAVRRLLHVRPRWANDIVKPEVVAALRGALGQDMTLEIAGCVVSDTSRPFFAWHTHVGGVDDGVYRRTGVWPSVSTTQRVMTLTYLQDLGEHNGPMLIYPRKVGDPIAPPHDPDARSWPGQVELRLPAGSLVAVDECTWHAIPPTTEDALRMFIGLTYAARDAPVGGWADDKLSELASQPETSELLRSVLG</sequence>
<evidence type="ECO:0000313" key="1">
    <source>
        <dbReference type="EMBL" id="PRQ04985.1"/>
    </source>
</evidence>
<dbReference type="Proteomes" id="UP000238823">
    <property type="component" value="Unassembled WGS sequence"/>
</dbReference>
<dbReference type="GO" id="GO:0016706">
    <property type="term" value="F:2-oxoglutarate-dependent dioxygenase activity"/>
    <property type="evidence" value="ECO:0007669"/>
    <property type="project" value="UniProtKB-ARBA"/>
</dbReference>
<accession>A0A2S9YIQ6</accession>
<evidence type="ECO:0000313" key="2">
    <source>
        <dbReference type="Proteomes" id="UP000238823"/>
    </source>
</evidence>
<name>A0A2S9YIQ6_9BACT</name>
<dbReference type="Gene3D" id="2.60.120.620">
    <property type="entry name" value="q2cbj1_9rhob like domain"/>
    <property type="match status" value="1"/>
</dbReference>
<organism evidence="1 2">
    <name type="scientific">Enhygromyxa salina</name>
    <dbReference type="NCBI Taxonomy" id="215803"/>
    <lineage>
        <taxon>Bacteria</taxon>
        <taxon>Pseudomonadati</taxon>
        <taxon>Myxococcota</taxon>
        <taxon>Polyangia</taxon>
        <taxon>Nannocystales</taxon>
        <taxon>Nannocystaceae</taxon>
        <taxon>Enhygromyxa</taxon>
    </lineage>
</organism>
<keyword evidence="1" id="KW-0560">Oxidoreductase</keyword>
<gene>
    <name evidence="1" type="ORF">ENSA7_49180</name>
</gene>
<reference evidence="1 2" key="1">
    <citation type="submission" date="2018-03" db="EMBL/GenBank/DDBJ databases">
        <title>Draft Genome Sequences of the Obligatory Marine Myxobacteria Enhygromyxa salina SWB007.</title>
        <authorList>
            <person name="Poehlein A."/>
            <person name="Moghaddam J.A."/>
            <person name="Harms H."/>
            <person name="Alanjari M."/>
            <person name="Koenig G.M."/>
            <person name="Daniel R."/>
            <person name="Schaeberle T.F."/>
        </authorList>
    </citation>
    <scope>NUCLEOTIDE SEQUENCE [LARGE SCALE GENOMIC DNA]</scope>
    <source>
        <strain evidence="1 2">SWB007</strain>
    </source>
</reference>